<dbReference type="InterPro" id="IPR011127">
    <property type="entry name" value="Dala_Dala_lig_N"/>
</dbReference>
<dbReference type="EMBL" id="MGJL01000017">
    <property type="protein sequence ID" value="OGN07864.1"/>
    <property type="molecule type" value="Genomic_DNA"/>
</dbReference>
<dbReference type="Gene3D" id="3.40.50.20">
    <property type="match status" value="1"/>
</dbReference>
<evidence type="ECO:0000256" key="4">
    <source>
        <dbReference type="ARBA" id="ARBA00022723"/>
    </source>
</evidence>
<evidence type="ECO:0000256" key="7">
    <source>
        <dbReference type="ARBA" id="ARBA00022842"/>
    </source>
</evidence>
<evidence type="ECO:0000313" key="17">
    <source>
        <dbReference type="EMBL" id="OGN07864.1"/>
    </source>
</evidence>
<feature type="active site" evidence="13">
    <location>
        <position position="15"/>
    </location>
</feature>
<name>A0A1F8F3Z4_9BACT</name>
<evidence type="ECO:0000256" key="1">
    <source>
        <dbReference type="ARBA" id="ARBA00001936"/>
    </source>
</evidence>
<keyword evidence="11 12" id="KW-0961">Cell wall biogenesis/degradation</keyword>
<sequence>MKKRVGLFFGGMSNEHEVSISSAVNVARNMDRAKYDLVLIFWGKDGCFYLASSIEKSNPDKKIYPEDFNKYFNVAFPVTHGKYGEDGILQAILEKEKIPYVGCHVLSSALCMDKAIFKDLLAGHGIQQVRYTYVDFNLHDKSEQSARMKQASIFSLPLFVKPANSGSSVGITKVDNFANLDQAIKTAKEHDSKVIIEEGLTNHRELEVAILGNDQLELSPPGEIIVAGEFYDYDEKYKLGRTKTIIPAKLTSREGAEMKQIAEKVYRLCGCSGFARVDFFLKKGIVYLSEINTLPGFTDISMYPMLMQETGISYKELISRIIELAY</sequence>
<evidence type="ECO:0000256" key="3">
    <source>
        <dbReference type="ARBA" id="ARBA00022598"/>
    </source>
</evidence>
<feature type="binding site" evidence="14">
    <location>
        <position position="292"/>
    </location>
    <ligand>
        <name>Mg(2+)</name>
        <dbReference type="ChEBI" id="CHEBI:18420"/>
        <label>2</label>
    </ligand>
</feature>
<evidence type="ECO:0000256" key="13">
    <source>
        <dbReference type="PIRSR" id="PIRSR039102-1"/>
    </source>
</evidence>
<evidence type="ECO:0000256" key="2">
    <source>
        <dbReference type="ARBA" id="ARBA00010871"/>
    </source>
</evidence>
<dbReference type="GO" id="GO:0005524">
    <property type="term" value="F:ATP binding"/>
    <property type="evidence" value="ECO:0007669"/>
    <property type="project" value="UniProtKB-UniRule"/>
</dbReference>
<dbReference type="HAMAP" id="MF_00047">
    <property type="entry name" value="Dala_Dala_lig"/>
    <property type="match status" value="1"/>
</dbReference>
<evidence type="ECO:0000259" key="16">
    <source>
        <dbReference type="PROSITE" id="PS50975"/>
    </source>
</evidence>
<dbReference type="GO" id="GO:0071555">
    <property type="term" value="P:cell wall organization"/>
    <property type="evidence" value="ECO:0007669"/>
    <property type="project" value="UniProtKB-KW"/>
</dbReference>
<evidence type="ECO:0000256" key="10">
    <source>
        <dbReference type="ARBA" id="ARBA00023211"/>
    </source>
</evidence>
<feature type="binding site" evidence="14">
    <location>
        <position position="290"/>
    </location>
    <ligand>
        <name>Mg(2+)</name>
        <dbReference type="ChEBI" id="CHEBI:18420"/>
        <label>1</label>
    </ligand>
</feature>
<keyword evidence="9 12" id="KW-0573">Peptidoglycan synthesis</keyword>
<dbReference type="FunFam" id="3.30.470.20:FF:000008">
    <property type="entry name" value="D-alanine--D-alanine ligase"/>
    <property type="match status" value="1"/>
</dbReference>
<keyword evidence="7 14" id="KW-0460">Magnesium</keyword>
<dbReference type="EC" id="6.3.2.4" evidence="12"/>
<keyword evidence="5 15" id="KW-0547">Nucleotide-binding</keyword>
<evidence type="ECO:0000313" key="18">
    <source>
        <dbReference type="Proteomes" id="UP000178023"/>
    </source>
</evidence>
<comment type="pathway">
    <text evidence="12">Cell wall biogenesis; peptidoglycan biosynthesis.</text>
</comment>
<keyword evidence="10 14" id="KW-0464">Manganese</keyword>
<comment type="subcellular location">
    <subcellularLocation>
        <location evidence="12">Cytoplasm</location>
    </subcellularLocation>
</comment>
<keyword evidence="12" id="KW-0963">Cytoplasm</keyword>
<dbReference type="UniPathway" id="UPA00219"/>
<keyword evidence="8 12" id="KW-0133">Cell shape</keyword>
<dbReference type="Gene3D" id="3.30.1490.20">
    <property type="entry name" value="ATP-grasp fold, A domain"/>
    <property type="match status" value="1"/>
</dbReference>
<dbReference type="InterPro" id="IPR011761">
    <property type="entry name" value="ATP-grasp"/>
</dbReference>
<evidence type="ECO:0000256" key="14">
    <source>
        <dbReference type="PIRSR" id="PIRSR039102-3"/>
    </source>
</evidence>
<accession>A0A1F8F3Z4</accession>
<dbReference type="NCBIfam" id="NF002378">
    <property type="entry name" value="PRK01372.1"/>
    <property type="match status" value="1"/>
</dbReference>
<dbReference type="AlphaFoldDB" id="A0A1F8F3Z4"/>
<feature type="domain" description="ATP-grasp" evidence="16">
    <location>
        <begin position="118"/>
        <end position="323"/>
    </location>
</feature>
<dbReference type="PROSITE" id="PS00843">
    <property type="entry name" value="DALA_DALA_LIGASE_1"/>
    <property type="match status" value="1"/>
</dbReference>
<comment type="caution">
    <text evidence="17">The sequence shown here is derived from an EMBL/GenBank/DDBJ whole genome shotgun (WGS) entry which is preliminary data.</text>
</comment>
<evidence type="ECO:0000256" key="6">
    <source>
        <dbReference type="ARBA" id="ARBA00022840"/>
    </source>
</evidence>
<dbReference type="GO" id="GO:0008360">
    <property type="term" value="P:regulation of cell shape"/>
    <property type="evidence" value="ECO:0007669"/>
    <property type="project" value="UniProtKB-KW"/>
</dbReference>
<evidence type="ECO:0000256" key="5">
    <source>
        <dbReference type="ARBA" id="ARBA00022741"/>
    </source>
</evidence>
<dbReference type="InterPro" id="IPR016185">
    <property type="entry name" value="PreATP-grasp_dom_sf"/>
</dbReference>
<proteinExistence type="inferred from homology"/>
<organism evidence="17 18">
    <name type="scientific">Candidatus Yanofskybacteria bacterium RIFCSPHIGHO2_01_FULL_45_42</name>
    <dbReference type="NCBI Taxonomy" id="1802671"/>
    <lineage>
        <taxon>Bacteria</taxon>
        <taxon>Candidatus Yanofskyibacteriota</taxon>
    </lineage>
</organism>
<dbReference type="NCBIfam" id="TIGR01205">
    <property type="entry name" value="D_ala_D_alaTIGR"/>
    <property type="match status" value="1"/>
</dbReference>
<dbReference type="SUPFAM" id="SSF56059">
    <property type="entry name" value="Glutathione synthetase ATP-binding domain-like"/>
    <property type="match status" value="1"/>
</dbReference>
<dbReference type="GO" id="GO:0009252">
    <property type="term" value="P:peptidoglycan biosynthetic process"/>
    <property type="evidence" value="ECO:0007669"/>
    <property type="project" value="UniProtKB-UniRule"/>
</dbReference>
<evidence type="ECO:0000256" key="15">
    <source>
        <dbReference type="PROSITE-ProRule" id="PRU00409"/>
    </source>
</evidence>
<dbReference type="PIRSF" id="PIRSF039102">
    <property type="entry name" value="Ddl/VanB"/>
    <property type="match status" value="1"/>
</dbReference>
<dbReference type="Pfam" id="PF07478">
    <property type="entry name" value="Dala_Dala_lig_C"/>
    <property type="match status" value="1"/>
</dbReference>
<dbReference type="SUPFAM" id="SSF52440">
    <property type="entry name" value="PreATP-grasp domain"/>
    <property type="match status" value="1"/>
</dbReference>
<evidence type="ECO:0000256" key="8">
    <source>
        <dbReference type="ARBA" id="ARBA00022960"/>
    </source>
</evidence>
<dbReference type="InterPro" id="IPR005905">
    <property type="entry name" value="D_ala_D_ala"/>
</dbReference>
<evidence type="ECO:0000256" key="9">
    <source>
        <dbReference type="ARBA" id="ARBA00022984"/>
    </source>
</evidence>
<evidence type="ECO:0000256" key="11">
    <source>
        <dbReference type="ARBA" id="ARBA00023316"/>
    </source>
</evidence>
<comment type="function">
    <text evidence="12">Cell wall formation.</text>
</comment>
<gene>
    <name evidence="12" type="primary">ddl</name>
    <name evidence="17" type="ORF">A2750_00225</name>
</gene>
<dbReference type="GO" id="GO:0046872">
    <property type="term" value="F:metal ion binding"/>
    <property type="evidence" value="ECO:0007669"/>
    <property type="project" value="UniProtKB-KW"/>
</dbReference>
<reference evidence="17 18" key="1">
    <citation type="journal article" date="2016" name="Nat. Commun.">
        <title>Thousands of microbial genomes shed light on interconnected biogeochemical processes in an aquifer system.</title>
        <authorList>
            <person name="Anantharaman K."/>
            <person name="Brown C.T."/>
            <person name="Hug L.A."/>
            <person name="Sharon I."/>
            <person name="Castelle C.J."/>
            <person name="Probst A.J."/>
            <person name="Thomas B.C."/>
            <person name="Singh A."/>
            <person name="Wilkins M.J."/>
            <person name="Karaoz U."/>
            <person name="Brodie E.L."/>
            <person name="Williams K.H."/>
            <person name="Hubbard S.S."/>
            <person name="Banfield J.F."/>
        </authorList>
    </citation>
    <scope>NUCLEOTIDE SEQUENCE [LARGE SCALE GENOMIC DNA]</scope>
</reference>
<dbReference type="Proteomes" id="UP000178023">
    <property type="component" value="Unassembled WGS sequence"/>
</dbReference>
<keyword evidence="6 15" id="KW-0067">ATP-binding</keyword>
<dbReference type="InterPro" id="IPR013815">
    <property type="entry name" value="ATP_grasp_subdomain_1"/>
</dbReference>
<dbReference type="NCBIfam" id="NF002528">
    <property type="entry name" value="PRK01966.1-4"/>
    <property type="match status" value="1"/>
</dbReference>
<evidence type="ECO:0000256" key="12">
    <source>
        <dbReference type="HAMAP-Rule" id="MF_00047"/>
    </source>
</evidence>
<dbReference type="GO" id="GO:0008716">
    <property type="term" value="F:D-alanine-D-alanine ligase activity"/>
    <property type="evidence" value="ECO:0007669"/>
    <property type="project" value="UniProtKB-UniRule"/>
</dbReference>
<dbReference type="PROSITE" id="PS50975">
    <property type="entry name" value="ATP_GRASP"/>
    <property type="match status" value="1"/>
</dbReference>
<keyword evidence="4 14" id="KW-0479">Metal-binding</keyword>
<comment type="cofactor">
    <cofactor evidence="14">
        <name>Mg(2+)</name>
        <dbReference type="ChEBI" id="CHEBI:18420"/>
    </cofactor>
    <cofactor evidence="14">
        <name>Mn(2+)</name>
        <dbReference type="ChEBI" id="CHEBI:29035"/>
    </cofactor>
    <text evidence="14">Binds 2 magnesium or manganese ions per subunit.</text>
</comment>
<feature type="binding site" evidence="14">
    <location>
        <position position="290"/>
    </location>
    <ligand>
        <name>Mg(2+)</name>
        <dbReference type="ChEBI" id="CHEBI:18420"/>
        <label>2</label>
    </ligand>
</feature>
<dbReference type="PANTHER" id="PTHR23132">
    <property type="entry name" value="D-ALANINE--D-ALANINE LIGASE"/>
    <property type="match status" value="1"/>
</dbReference>
<dbReference type="PANTHER" id="PTHR23132:SF25">
    <property type="entry name" value="D-ALANINE--D-ALANINE LIGASE A"/>
    <property type="match status" value="1"/>
</dbReference>
<comment type="similarity">
    <text evidence="2 12">Belongs to the D-alanine--D-alanine ligase family.</text>
</comment>
<feature type="active site" evidence="13">
    <location>
        <position position="167"/>
    </location>
</feature>
<comment type="catalytic activity">
    <reaction evidence="12">
        <text>2 D-alanine + ATP = D-alanyl-D-alanine + ADP + phosphate + H(+)</text>
        <dbReference type="Rhea" id="RHEA:11224"/>
        <dbReference type="ChEBI" id="CHEBI:15378"/>
        <dbReference type="ChEBI" id="CHEBI:30616"/>
        <dbReference type="ChEBI" id="CHEBI:43474"/>
        <dbReference type="ChEBI" id="CHEBI:57416"/>
        <dbReference type="ChEBI" id="CHEBI:57822"/>
        <dbReference type="ChEBI" id="CHEBI:456216"/>
        <dbReference type="EC" id="6.3.2.4"/>
    </reaction>
</comment>
<dbReference type="Pfam" id="PF01820">
    <property type="entry name" value="Dala_Dala_lig_N"/>
    <property type="match status" value="1"/>
</dbReference>
<dbReference type="Gene3D" id="3.30.470.20">
    <property type="entry name" value="ATP-grasp fold, B domain"/>
    <property type="match status" value="1"/>
</dbReference>
<comment type="cofactor">
    <cofactor evidence="1">
        <name>Mn(2+)</name>
        <dbReference type="ChEBI" id="CHEBI:29035"/>
    </cofactor>
</comment>
<feature type="binding site" evidence="14">
    <location>
        <position position="278"/>
    </location>
    <ligand>
        <name>Mg(2+)</name>
        <dbReference type="ChEBI" id="CHEBI:18420"/>
        <label>1</label>
    </ligand>
</feature>
<keyword evidence="3 12" id="KW-0436">Ligase</keyword>
<feature type="active site" evidence="13">
    <location>
        <position position="301"/>
    </location>
</feature>
<dbReference type="GO" id="GO:0005829">
    <property type="term" value="C:cytosol"/>
    <property type="evidence" value="ECO:0007669"/>
    <property type="project" value="TreeGrafter"/>
</dbReference>
<dbReference type="InterPro" id="IPR000291">
    <property type="entry name" value="D-Ala_lig_Van_CS"/>
</dbReference>
<protein>
    <recommendedName>
        <fullName evidence="12">D-alanine--D-alanine ligase</fullName>
        <ecNumber evidence="12">6.3.2.4</ecNumber>
    </recommendedName>
    <alternativeName>
        <fullName evidence="12">D-Ala-D-Ala ligase</fullName>
    </alternativeName>
    <alternativeName>
        <fullName evidence="12">D-alanylalanine synthetase</fullName>
    </alternativeName>
</protein>
<dbReference type="InterPro" id="IPR011095">
    <property type="entry name" value="Dala_Dala_lig_C"/>
</dbReference>